<evidence type="ECO:0000256" key="7">
    <source>
        <dbReference type="ARBA" id="ARBA00023274"/>
    </source>
</evidence>
<feature type="compositionally biased region" description="Low complexity" evidence="8">
    <location>
        <begin position="147"/>
        <end position="169"/>
    </location>
</feature>
<dbReference type="PANTHER" id="PTHR28127">
    <property type="entry name" value="RIBOSOME ASSEMBLY PROTEIN 3"/>
    <property type="match status" value="1"/>
</dbReference>
<feature type="compositionally biased region" description="Low complexity" evidence="8">
    <location>
        <begin position="81"/>
        <end position="94"/>
    </location>
</feature>
<keyword evidence="6" id="KW-0539">Nucleus</keyword>
<name>A0ABR1YXM7_9PEZI</name>
<evidence type="ECO:0000313" key="10">
    <source>
        <dbReference type="EMBL" id="KAK8243413.1"/>
    </source>
</evidence>
<evidence type="ECO:0000256" key="3">
    <source>
        <dbReference type="ARBA" id="ARBA00006256"/>
    </source>
</evidence>
<accession>A0ABR1YXM7</accession>
<dbReference type="PANTHER" id="PTHR28127:SF1">
    <property type="entry name" value="RIBOSOME ASSEMBLY PROTEIN 3"/>
    <property type="match status" value="1"/>
</dbReference>
<dbReference type="InterPro" id="IPR051898">
    <property type="entry name" value="Ribosome_Assembly_3"/>
</dbReference>
<sequence>MAAKPAKAKPARRRARKVRTAVLALFFYKSRHPSPNFLSSAIFVSGHIDIETVSLSLSSLILRSFILNSKSRLSHISLAVSSSSSSDASSSESSESSESEADAVPAQPAAKKAKLSKNAAAPTTTTTTHPTSSKHTAPASPSPPSSPSSSAASSSQPNPHATAFSQPTSTASAAAAFPSWYLRRVTRELAEDLDGVRSAADFGDAALPLLVHALQQGEAVFDAGEKVRFVRASAETEKL</sequence>
<evidence type="ECO:0000256" key="6">
    <source>
        <dbReference type="ARBA" id="ARBA00023242"/>
    </source>
</evidence>
<organism evidence="10 11">
    <name type="scientific">Phyllosticta capitalensis</name>
    <dbReference type="NCBI Taxonomy" id="121624"/>
    <lineage>
        <taxon>Eukaryota</taxon>
        <taxon>Fungi</taxon>
        <taxon>Dikarya</taxon>
        <taxon>Ascomycota</taxon>
        <taxon>Pezizomycotina</taxon>
        <taxon>Dothideomycetes</taxon>
        <taxon>Dothideomycetes incertae sedis</taxon>
        <taxon>Botryosphaeriales</taxon>
        <taxon>Phyllostictaceae</taxon>
        <taxon>Phyllosticta</taxon>
    </lineage>
</organism>
<dbReference type="EMBL" id="JBBWRZ010000002">
    <property type="protein sequence ID" value="KAK8243413.1"/>
    <property type="molecule type" value="Genomic_DNA"/>
</dbReference>
<evidence type="ECO:0000256" key="2">
    <source>
        <dbReference type="ARBA" id="ARBA00004604"/>
    </source>
</evidence>
<comment type="similarity">
    <text evidence="3">Belongs to the RSA3 family.</text>
</comment>
<comment type="function">
    <text evidence="1">Required for efficient biogenesis of the 60S ribosomal subunit.</text>
</comment>
<comment type="caution">
    <text evidence="10">The sequence shown here is derived from an EMBL/GenBank/DDBJ whole genome shotgun (WGS) entry which is preliminary data.</text>
</comment>
<feature type="region of interest" description="Disordered" evidence="8">
    <location>
        <begin position="81"/>
        <end position="169"/>
    </location>
</feature>
<dbReference type="Pfam" id="PF14615">
    <property type="entry name" value="Rsa3"/>
    <property type="match status" value="1"/>
</dbReference>
<gene>
    <name evidence="10" type="ORF">HDK90DRAFT_462356</name>
</gene>
<protein>
    <recommendedName>
        <fullName evidence="4">Ribosome assembly protein 3</fullName>
    </recommendedName>
</protein>
<comment type="subcellular location">
    <subcellularLocation>
        <location evidence="2">Nucleus</location>
        <location evidence="2">Nucleolus</location>
    </subcellularLocation>
</comment>
<evidence type="ECO:0000259" key="9">
    <source>
        <dbReference type="Pfam" id="PF14615"/>
    </source>
</evidence>
<dbReference type="Proteomes" id="UP001492380">
    <property type="component" value="Unassembled WGS sequence"/>
</dbReference>
<feature type="compositionally biased region" description="Low complexity" evidence="8">
    <location>
        <begin position="102"/>
        <end position="139"/>
    </location>
</feature>
<feature type="domain" description="Ribosome-assembly protein 3 C-terminal" evidence="9">
    <location>
        <begin position="177"/>
        <end position="222"/>
    </location>
</feature>
<evidence type="ECO:0000256" key="8">
    <source>
        <dbReference type="SAM" id="MobiDB-lite"/>
    </source>
</evidence>
<dbReference type="InterPro" id="IPR028217">
    <property type="entry name" value="Rsa3_C"/>
</dbReference>
<evidence type="ECO:0000256" key="1">
    <source>
        <dbReference type="ARBA" id="ARBA00003035"/>
    </source>
</evidence>
<evidence type="ECO:0000313" key="11">
    <source>
        <dbReference type="Proteomes" id="UP001492380"/>
    </source>
</evidence>
<reference evidence="10 11" key="1">
    <citation type="submission" date="2024-04" db="EMBL/GenBank/DDBJ databases">
        <title>Phyllosticta paracitricarpa is synonymous to the EU quarantine fungus P. citricarpa based on phylogenomic analyses.</title>
        <authorList>
            <consortium name="Lawrence Berkeley National Laboratory"/>
            <person name="Van Ingen-Buijs V.A."/>
            <person name="Van Westerhoven A.C."/>
            <person name="Haridas S."/>
            <person name="Skiadas P."/>
            <person name="Martin F."/>
            <person name="Groenewald J.Z."/>
            <person name="Crous P.W."/>
            <person name="Seidl M.F."/>
        </authorList>
    </citation>
    <scope>NUCLEOTIDE SEQUENCE [LARGE SCALE GENOMIC DNA]</scope>
    <source>
        <strain evidence="10 11">CBS 123374</strain>
    </source>
</reference>
<evidence type="ECO:0000256" key="4">
    <source>
        <dbReference type="ARBA" id="ARBA00015339"/>
    </source>
</evidence>
<proteinExistence type="inferred from homology"/>
<keyword evidence="7" id="KW-0687">Ribonucleoprotein</keyword>
<keyword evidence="11" id="KW-1185">Reference proteome</keyword>
<keyword evidence="5" id="KW-0690">Ribosome biogenesis</keyword>
<evidence type="ECO:0000256" key="5">
    <source>
        <dbReference type="ARBA" id="ARBA00022517"/>
    </source>
</evidence>